<evidence type="ECO:0000259" key="2">
    <source>
        <dbReference type="SMART" id="SM00849"/>
    </source>
</evidence>
<protein>
    <submittedName>
        <fullName evidence="3">MBL fold metallo-hydrolase</fullName>
    </submittedName>
</protein>
<dbReference type="AlphaFoldDB" id="A0A9D1TG18"/>
<gene>
    <name evidence="3" type="ORF">H9747_08080</name>
</gene>
<accession>A0A9D1TG18</accession>
<dbReference type="Gene3D" id="3.60.15.10">
    <property type="entry name" value="Ribonuclease Z/Hydroxyacylglutathione hydrolase-like"/>
    <property type="match status" value="1"/>
</dbReference>
<dbReference type="SUPFAM" id="SSF57884">
    <property type="entry name" value="Ada DNA repair protein, N-terminal domain (N-Ada 10)"/>
    <property type="match status" value="1"/>
</dbReference>
<evidence type="ECO:0000313" key="4">
    <source>
        <dbReference type="Proteomes" id="UP000886814"/>
    </source>
</evidence>
<proteinExistence type="predicted"/>
<comment type="caution">
    <text evidence="3">The sequence shown here is derived from an EMBL/GenBank/DDBJ whole genome shotgun (WGS) entry which is preliminary data.</text>
</comment>
<evidence type="ECO:0000256" key="1">
    <source>
        <dbReference type="SAM" id="MobiDB-lite"/>
    </source>
</evidence>
<reference evidence="3" key="1">
    <citation type="journal article" date="2021" name="PeerJ">
        <title>Extensive microbial diversity within the chicken gut microbiome revealed by metagenomics and culture.</title>
        <authorList>
            <person name="Gilroy R."/>
            <person name="Ravi A."/>
            <person name="Getino M."/>
            <person name="Pursley I."/>
            <person name="Horton D.L."/>
            <person name="Alikhan N.F."/>
            <person name="Baker D."/>
            <person name="Gharbi K."/>
            <person name="Hall N."/>
            <person name="Watson M."/>
            <person name="Adriaenssens E.M."/>
            <person name="Foster-Nyarko E."/>
            <person name="Jarju S."/>
            <person name="Secka A."/>
            <person name="Antonio M."/>
            <person name="Oren A."/>
            <person name="Chaudhuri R.R."/>
            <person name="La Ragione R."/>
            <person name="Hildebrand F."/>
            <person name="Pallen M.J."/>
        </authorList>
    </citation>
    <scope>NUCLEOTIDE SEQUENCE</scope>
    <source>
        <strain evidence="3">CHK195-9823</strain>
    </source>
</reference>
<name>A0A9D1TG18_9FIRM</name>
<dbReference type="Proteomes" id="UP000886814">
    <property type="component" value="Unassembled WGS sequence"/>
</dbReference>
<feature type="compositionally biased region" description="Low complexity" evidence="1">
    <location>
        <begin position="50"/>
        <end position="63"/>
    </location>
</feature>
<dbReference type="InterPro" id="IPR035451">
    <property type="entry name" value="Ada-like_dom_sf"/>
</dbReference>
<dbReference type="EMBL" id="DXIQ01000050">
    <property type="protein sequence ID" value="HIV38942.1"/>
    <property type="molecule type" value="Genomic_DNA"/>
</dbReference>
<dbReference type="InterPro" id="IPR052159">
    <property type="entry name" value="Competence_DNA_uptake"/>
</dbReference>
<evidence type="ECO:0000313" key="3">
    <source>
        <dbReference type="EMBL" id="HIV38942.1"/>
    </source>
</evidence>
<dbReference type="SUPFAM" id="SSF56281">
    <property type="entry name" value="Metallo-hydrolase/oxidoreductase"/>
    <property type="match status" value="1"/>
</dbReference>
<dbReference type="SMART" id="SM00849">
    <property type="entry name" value="Lactamase_B"/>
    <property type="match status" value="1"/>
</dbReference>
<dbReference type="CDD" id="cd07731">
    <property type="entry name" value="ComA-like_MBL-fold"/>
    <property type="match status" value="1"/>
</dbReference>
<dbReference type="PROSITE" id="PS51257">
    <property type="entry name" value="PROKAR_LIPOPROTEIN"/>
    <property type="match status" value="1"/>
</dbReference>
<feature type="region of interest" description="Disordered" evidence="1">
    <location>
        <begin position="50"/>
        <end position="74"/>
    </location>
</feature>
<dbReference type="PANTHER" id="PTHR30619">
    <property type="entry name" value="DNA INTERNALIZATION/COMPETENCE PROTEIN COMEC/REC2"/>
    <property type="match status" value="1"/>
</dbReference>
<dbReference type="InterPro" id="IPR036866">
    <property type="entry name" value="RibonucZ/Hydroxyglut_hydro"/>
</dbReference>
<feature type="domain" description="Metallo-beta-lactamase" evidence="2">
    <location>
        <begin position="86"/>
        <end position="277"/>
    </location>
</feature>
<organism evidence="3 4">
    <name type="scientific">Candidatus Blautia stercorigallinarum</name>
    <dbReference type="NCBI Taxonomy" id="2838501"/>
    <lineage>
        <taxon>Bacteria</taxon>
        <taxon>Bacillati</taxon>
        <taxon>Bacillota</taxon>
        <taxon>Clostridia</taxon>
        <taxon>Lachnospirales</taxon>
        <taxon>Lachnospiraceae</taxon>
        <taxon>Blautia</taxon>
    </lineage>
</organism>
<sequence length="406" mass="44385">MWKSGTRWRPQSKRLPALFLSLLLAGGTFLSGCSSQGILQAGALESGAEQTEAVQAENVQEEAGSQDDQRGDSQEELSVTYLDVGQGNAVLVRQGDQAMLIDGGPRESSSFVVSYLEQQGIQKLDYVLISHFDEDHLAGAIGALYKFPVETLITADYETDSSIYESYKEAVEEKGYVPVHPSLGDTFSLGSGSFRIISPVSYGHEDENQDSVGIILENGSDRFFIGGDIGLEGEKEILEAGVDIQADVMLMNHHGSHVSREFFQAVNPSWAVISCGAGNSYGHPRQDTVELIQEFQVPLFRTDKQGTITAVSHGQGITFDQEPCNDYTPGDSTQGEEDTLEDTRTALSNSTREDCDYILNIHTKKIHLPDCSSVKTMDEDNMAFYKGDEDALLSRGYTPCGNCMKQ</sequence>
<dbReference type="InterPro" id="IPR035681">
    <property type="entry name" value="ComA-like_MBL"/>
</dbReference>
<dbReference type="InterPro" id="IPR001279">
    <property type="entry name" value="Metallo-B-lactamas"/>
</dbReference>
<feature type="region of interest" description="Disordered" evidence="1">
    <location>
        <begin position="320"/>
        <end position="342"/>
    </location>
</feature>
<dbReference type="Pfam" id="PF00753">
    <property type="entry name" value="Lactamase_B"/>
    <property type="match status" value="1"/>
</dbReference>
<dbReference type="PANTHER" id="PTHR30619:SF1">
    <property type="entry name" value="RECOMBINATION PROTEIN 2"/>
    <property type="match status" value="1"/>
</dbReference>
<dbReference type="Gene3D" id="3.40.10.10">
    <property type="entry name" value="DNA Methylphosphotriester Repair Domain"/>
    <property type="match status" value="1"/>
</dbReference>
<reference evidence="3" key="2">
    <citation type="submission" date="2021-04" db="EMBL/GenBank/DDBJ databases">
        <authorList>
            <person name="Gilroy R."/>
        </authorList>
    </citation>
    <scope>NUCLEOTIDE SEQUENCE</scope>
    <source>
        <strain evidence="3">CHK195-9823</strain>
    </source>
</reference>